<name>A0A3E1NPF3_9BACT</name>
<keyword evidence="1" id="KW-0732">Signal</keyword>
<evidence type="ECO:0008006" key="4">
    <source>
        <dbReference type="Google" id="ProtNLM"/>
    </source>
</evidence>
<dbReference type="RefSeq" id="WP_116845571.1">
    <property type="nucleotide sequence ID" value="NZ_QTJU01000001.1"/>
</dbReference>
<dbReference type="AlphaFoldDB" id="A0A3E1NPF3"/>
<comment type="caution">
    <text evidence="2">The sequence shown here is derived from an EMBL/GenBank/DDBJ whole genome shotgun (WGS) entry which is preliminary data.</text>
</comment>
<dbReference type="OrthoDB" id="622881at2"/>
<dbReference type="Gene3D" id="2.40.70.10">
    <property type="entry name" value="Acid Proteases"/>
    <property type="match status" value="2"/>
</dbReference>
<organism evidence="2 3">
    <name type="scientific">Deminuibacter soli</name>
    <dbReference type="NCBI Taxonomy" id="2291815"/>
    <lineage>
        <taxon>Bacteria</taxon>
        <taxon>Pseudomonadati</taxon>
        <taxon>Bacteroidota</taxon>
        <taxon>Chitinophagia</taxon>
        <taxon>Chitinophagales</taxon>
        <taxon>Chitinophagaceae</taxon>
        <taxon>Deminuibacter</taxon>
    </lineage>
</organism>
<dbReference type="InterPro" id="IPR021109">
    <property type="entry name" value="Peptidase_aspartic_dom_sf"/>
</dbReference>
<dbReference type="Pfam" id="PF13650">
    <property type="entry name" value="Asp_protease_2"/>
    <property type="match status" value="1"/>
</dbReference>
<reference evidence="2 3" key="1">
    <citation type="submission" date="2018-08" db="EMBL/GenBank/DDBJ databases">
        <title>Chitinophagaceae sp. K23C18032701, a novel bacterium isolated from forest soil.</title>
        <authorList>
            <person name="Wang C."/>
        </authorList>
    </citation>
    <scope>NUCLEOTIDE SEQUENCE [LARGE SCALE GENOMIC DNA]</scope>
    <source>
        <strain evidence="2 3">K23C18032701</strain>
    </source>
</reference>
<protein>
    <recommendedName>
        <fullName evidence="4">Peptidase A2 domain-containing protein</fullName>
    </recommendedName>
</protein>
<dbReference type="Proteomes" id="UP000261284">
    <property type="component" value="Unassembled WGS sequence"/>
</dbReference>
<evidence type="ECO:0000256" key="1">
    <source>
        <dbReference type="SAM" id="SignalP"/>
    </source>
</evidence>
<dbReference type="CDD" id="cd05483">
    <property type="entry name" value="retropepsin_like_bacteria"/>
    <property type="match status" value="1"/>
</dbReference>
<dbReference type="InterPro" id="IPR034122">
    <property type="entry name" value="Retropepsin-like_bacterial"/>
</dbReference>
<sequence>MHKISVFFIALALISGTTASLGQTDGDKLYRLIRRADFTGAEQLLQSPGTQLTVAEHHFYQALVYNSFNDPAQSNQLLLKIRKDTAAFLPNDTLKKLYQATLYDNYVKLFDYKNAYRTGDALIKRFAHLYTPTQLDDEQQALAIQKALVQYQPQRLRKKGSAQLKVTRDIAGLMNIPVVNNDSTYAFIFDSGAGMSTIAASFAQKLGLTPVASPPIAIKSGLGIASMVQLAIAPKLTLGNNIEVYNTVFLVFPDSALSFADGAYKINAILGFPVAKELGEMIFENDSLLIPEKPQYATGNKNLAVDELKPVLFLTWNQRQLPFTFDTGAGSSLFSDLFHHAYMETGDTTATPKSMSVGGAGGSKDLQGISIPTLTLQNRQQPIVLRNAFVSKEPLSITEDKYYGNLGQDIIRQFPKMIINFTGGYLLFSK</sequence>
<accession>A0A3E1NPF3</accession>
<gene>
    <name evidence="2" type="ORF">DXN05_02225</name>
</gene>
<keyword evidence="3" id="KW-1185">Reference proteome</keyword>
<feature type="chain" id="PRO_5017692168" description="Peptidase A2 domain-containing protein" evidence="1">
    <location>
        <begin position="20"/>
        <end position="430"/>
    </location>
</feature>
<evidence type="ECO:0000313" key="2">
    <source>
        <dbReference type="EMBL" id="RFM29815.1"/>
    </source>
</evidence>
<dbReference type="EMBL" id="QTJU01000001">
    <property type="protein sequence ID" value="RFM29815.1"/>
    <property type="molecule type" value="Genomic_DNA"/>
</dbReference>
<feature type="signal peptide" evidence="1">
    <location>
        <begin position="1"/>
        <end position="19"/>
    </location>
</feature>
<proteinExistence type="predicted"/>
<evidence type="ECO:0000313" key="3">
    <source>
        <dbReference type="Proteomes" id="UP000261284"/>
    </source>
</evidence>